<gene>
    <name evidence="1" type="ORF">pEaSNUABM7_00345</name>
</gene>
<accession>A0AAE7WSM1</accession>
<evidence type="ECO:0000313" key="1">
    <source>
        <dbReference type="EMBL" id="QYW05013.1"/>
    </source>
</evidence>
<evidence type="ECO:0000313" key="2">
    <source>
        <dbReference type="Proteomes" id="UP000827609"/>
    </source>
</evidence>
<proteinExistence type="predicted"/>
<organism evidence="1 2">
    <name type="scientific">Erwinia phage pEa_SNUABM_7</name>
    <dbReference type="NCBI Taxonomy" id="2866695"/>
    <lineage>
        <taxon>Viruses</taxon>
        <taxon>Duplodnaviria</taxon>
        <taxon>Heunggongvirae</taxon>
        <taxon>Uroviricota</taxon>
        <taxon>Caudoviricetes</taxon>
        <taxon>Snuvirus</taxon>
        <taxon>Snuvirus SNUABM7</taxon>
    </lineage>
</organism>
<protein>
    <submittedName>
        <fullName evidence="1">Uncharacterized protein</fullName>
    </submittedName>
</protein>
<sequence length="379" mass="43962">MITEEITLNAYLSQRLNLEEDSEQFRRVYAATIKYIGSGYKSIAGYHRDLQSEVDFKQFEFTAPDLRIDISSICRFTLKLRFFVLAVCLHKDPKEIVQKYAAYGLSKREAVLAWNTLLKEVASRTQIRRMAKQKSKTKGGLDVTMVSSRELRLRLDQTASLFAELHRSAKRLVRKNLMWVSKSENIPLPDLTCDIMCKVLLSYYQSLPNRFSEAHQLNYLRASLNNRINNMNNYYSADCRKRMHKVGEDKYEILVMSDNQMWHNPEDDSSASYEDLLASDARVHTEEMENNLTINRLLEEAEGTKRHKLYSTVLGRDCAEFTEYLRDNGMLKQTMTCATQWFMAKPYKFIRKHLAQWLEVAVETVNAGLVTLRGSLQAA</sequence>
<keyword evidence="2" id="KW-1185">Reference proteome</keyword>
<reference evidence="1" key="1">
    <citation type="submission" date="2021-06" db="EMBL/GenBank/DDBJ databases">
        <title>Complete genome sequence of Erwinia phage pEa_SNUABM_7.</title>
        <authorList>
            <person name="Kim S.G."/>
            <person name="Park S.C."/>
        </authorList>
    </citation>
    <scope>NUCLEOTIDE SEQUENCE</scope>
</reference>
<name>A0AAE7WSM1_9CAUD</name>
<dbReference type="Proteomes" id="UP000827609">
    <property type="component" value="Segment"/>
</dbReference>
<dbReference type="EMBL" id="MZ475896">
    <property type="protein sequence ID" value="QYW05013.1"/>
    <property type="molecule type" value="Genomic_DNA"/>
</dbReference>